<dbReference type="EMBL" id="CAIIXF020000007">
    <property type="protein sequence ID" value="CAH1788151.1"/>
    <property type="molecule type" value="Genomic_DNA"/>
</dbReference>
<evidence type="ECO:0000313" key="1">
    <source>
        <dbReference type="EMBL" id="CAH1788151.1"/>
    </source>
</evidence>
<dbReference type="Proteomes" id="UP000749559">
    <property type="component" value="Unassembled WGS sequence"/>
</dbReference>
<gene>
    <name evidence="1" type="ORF">OFUS_LOCUS13739</name>
</gene>
<dbReference type="InterPro" id="IPR016186">
    <property type="entry name" value="C-type_lectin-like/link_sf"/>
</dbReference>
<dbReference type="InterPro" id="IPR001304">
    <property type="entry name" value="C-type_lectin-like"/>
</dbReference>
<sequence length="213" mass="24187">MVKVELFFLLASLVGTGTGMTVTDLDKVDGHISEKDGVLQEREEPIIIFNKATELFFHSENCPPGYYMGVMRNDVCYLIGLTELTHREASEFCRETQGGLVVIEDAYDHAYLVGHIVMQPELRAQSASSTLYWTSGTNLVDEVWTWSTTGQYMNFTKFSEQTNPDVSGYMGLFDDRQGSPSSYYDWWVYPAYGAPQKGRFICQHKIKHDDCDV</sequence>
<comment type="caution">
    <text evidence="1">The sequence shown here is derived from an EMBL/GenBank/DDBJ whole genome shotgun (WGS) entry which is preliminary data.</text>
</comment>
<dbReference type="CDD" id="cd00037">
    <property type="entry name" value="CLECT"/>
    <property type="match status" value="1"/>
</dbReference>
<proteinExistence type="predicted"/>
<keyword evidence="2" id="KW-1185">Reference proteome</keyword>
<accession>A0A8J1UGR8</accession>
<dbReference type="OrthoDB" id="6082360at2759"/>
<dbReference type="SUPFAM" id="SSF56436">
    <property type="entry name" value="C-type lectin-like"/>
    <property type="match status" value="1"/>
</dbReference>
<name>A0A8J1UGR8_OWEFU</name>
<evidence type="ECO:0000313" key="2">
    <source>
        <dbReference type="Proteomes" id="UP000749559"/>
    </source>
</evidence>
<dbReference type="Gene3D" id="3.10.100.10">
    <property type="entry name" value="Mannose-Binding Protein A, subunit A"/>
    <property type="match status" value="1"/>
</dbReference>
<reference evidence="1" key="1">
    <citation type="submission" date="2022-03" db="EMBL/GenBank/DDBJ databases">
        <authorList>
            <person name="Martin C."/>
        </authorList>
    </citation>
    <scope>NUCLEOTIDE SEQUENCE</scope>
</reference>
<dbReference type="InterPro" id="IPR016187">
    <property type="entry name" value="CTDL_fold"/>
</dbReference>
<dbReference type="SMART" id="SM00034">
    <property type="entry name" value="CLECT"/>
    <property type="match status" value="1"/>
</dbReference>
<dbReference type="AlphaFoldDB" id="A0A8J1UGR8"/>
<organism evidence="1 2">
    <name type="scientific">Owenia fusiformis</name>
    <name type="common">Polychaete worm</name>
    <dbReference type="NCBI Taxonomy" id="6347"/>
    <lineage>
        <taxon>Eukaryota</taxon>
        <taxon>Metazoa</taxon>
        <taxon>Spiralia</taxon>
        <taxon>Lophotrochozoa</taxon>
        <taxon>Annelida</taxon>
        <taxon>Polychaeta</taxon>
        <taxon>Sedentaria</taxon>
        <taxon>Canalipalpata</taxon>
        <taxon>Sabellida</taxon>
        <taxon>Oweniida</taxon>
        <taxon>Oweniidae</taxon>
        <taxon>Owenia</taxon>
    </lineage>
</organism>
<protein>
    <submittedName>
        <fullName evidence="1">Uncharacterized protein</fullName>
    </submittedName>
</protein>